<dbReference type="STRING" id="1344416.A0A139A164"/>
<keyword evidence="5" id="KW-1015">Disulfide bond</keyword>
<evidence type="ECO:0000256" key="3">
    <source>
        <dbReference type="ARBA" id="ARBA00022827"/>
    </source>
</evidence>
<dbReference type="PANTHER" id="PTHR12645">
    <property type="entry name" value="ALR/ERV"/>
    <property type="match status" value="1"/>
</dbReference>
<dbReference type="SUPFAM" id="SSF69000">
    <property type="entry name" value="FAD-dependent thiol oxidase"/>
    <property type="match status" value="1"/>
</dbReference>
<dbReference type="InterPro" id="IPR039799">
    <property type="entry name" value="ALR/ERV"/>
</dbReference>
<dbReference type="PANTHER" id="PTHR12645:SF1">
    <property type="entry name" value="FAD-LINKED SULFHYDRYL OXIDASE ERV2"/>
    <property type="match status" value="1"/>
</dbReference>
<dbReference type="Proteomes" id="UP000070544">
    <property type="component" value="Unassembled WGS sequence"/>
</dbReference>
<reference evidence="8 9" key="1">
    <citation type="journal article" date="2015" name="Genome Biol. Evol.">
        <title>Phylogenomic analyses indicate that early fungi evolved digesting cell walls of algal ancestors of land plants.</title>
        <authorList>
            <person name="Chang Y."/>
            <person name="Wang S."/>
            <person name="Sekimoto S."/>
            <person name="Aerts A.L."/>
            <person name="Choi C."/>
            <person name="Clum A."/>
            <person name="LaButti K.M."/>
            <person name="Lindquist E.A."/>
            <person name="Yee Ngan C."/>
            <person name="Ohm R.A."/>
            <person name="Salamov A.A."/>
            <person name="Grigoriev I.V."/>
            <person name="Spatafora J.W."/>
            <person name="Berbee M.L."/>
        </authorList>
    </citation>
    <scope>NUCLEOTIDE SEQUENCE [LARGE SCALE GENOMIC DNA]</scope>
    <source>
        <strain evidence="8 9">JEL478</strain>
    </source>
</reference>
<dbReference type="Pfam" id="PF04777">
    <property type="entry name" value="Evr1_Alr"/>
    <property type="match status" value="1"/>
</dbReference>
<gene>
    <name evidence="8" type="ORF">M427DRAFT_191866</name>
</gene>
<dbReference type="GO" id="GO:0016971">
    <property type="term" value="F:flavin-dependent sulfhydryl oxidase activity"/>
    <property type="evidence" value="ECO:0007669"/>
    <property type="project" value="EnsemblFungi"/>
</dbReference>
<dbReference type="EMBL" id="KQ965838">
    <property type="protein sequence ID" value="KXS10093.1"/>
    <property type="molecule type" value="Genomic_DNA"/>
</dbReference>
<keyword evidence="3 6" id="KW-0274">FAD</keyword>
<evidence type="ECO:0000256" key="5">
    <source>
        <dbReference type="ARBA" id="ARBA00023157"/>
    </source>
</evidence>
<dbReference type="GO" id="GO:0005789">
    <property type="term" value="C:endoplasmic reticulum membrane"/>
    <property type="evidence" value="ECO:0007669"/>
    <property type="project" value="EnsemblFungi"/>
</dbReference>
<sequence length="174" mass="19750">MNLKPTRGALATILALAGITMGGILLYTTIGAQEDSWGDLEADNFIVSPELQHSVMGKMENQTARAELGRAFWRVLHTMTMQFPEEPTPNEQESLRRWIILSSKLYPCGECSEHFIRMVRESPPNVTTRYAVANWACDVHNRVNEHLRKPIFDCTKLKDVWGDCGCKPKEKESK</sequence>
<proteinExistence type="predicted"/>
<keyword evidence="4 6" id="KW-0560">Oxidoreductase</keyword>
<evidence type="ECO:0000256" key="1">
    <source>
        <dbReference type="ARBA" id="ARBA00001974"/>
    </source>
</evidence>
<dbReference type="InterPro" id="IPR017905">
    <property type="entry name" value="ERV/ALR_sulphydryl_oxidase"/>
</dbReference>
<evidence type="ECO:0000256" key="6">
    <source>
        <dbReference type="RuleBase" id="RU371123"/>
    </source>
</evidence>
<organism evidence="8 9">
    <name type="scientific">Gonapodya prolifera (strain JEL478)</name>
    <name type="common">Monoblepharis prolifera</name>
    <dbReference type="NCBI Taxonomy" id="1344416"/>
    <lineage>
        <taxon>Eukaryota</taxon>
        <taxon>Fungi</taxon>
        <taxon>Fungi incertae sedis</taxon>
        <taxon>Chytridiomycota</taxon>
        <taxon>Chytridiomycota incertae sedis</taxon>
        <taxon>Monoblepharidomycetes</taxon>
        <taxon>Monoblepharidales</taxon>
        <taxon>Gonapodyaceae</taxon>
        <taxon>Gonapodya</taxon>
    </lineage>
</organism>
<accession>A0A139A164</accession>
<comment type="catalytic activity">
    <reaction evidence="6">
        <text>2 R'C(R)SH + O2 = R'C(R)S-S(R)CR' + H2O2</text>
        <dbReference type="Rhea" id="RHEA:17357"/>
        <dbReference type="ChEBI" id="CHEBI:15379"/>
        <dbReference type="ChEBI" id="CHEBI:16240"/>
        <dbReference type="ChEBI" id="CHEBI:16520"/>
        <dbReference type="ChEBI" id="CHEBI:17412"/>
        <dbReference type="EC" id="1.8.3.2"/>
    </reaction>
</comment>
<keyword evidence="9" id="KW-1185">Reference proteome</keyword>
<feature type="domain" description="ERV/ALR sulfhydryl oxidase" evidence="7">
    <location>
        <begin position="61"/>
        <end position="161"/>
    </location>
</feature>
<evidence type="ECO:0000259" key="7">
    <source>
        <dbReference type="PROSITE" id="PS51324"/>
    </source>
</evidence>
<dbReference type="GO" id="GO:0050660">
    <property type="term" value="F:flavin adenine dinucleotide binding"/>
    <property type="evidence" value="ECO:0007669"/>
    <property type="project" value="TreeGrafter"/>
</dbReference>
<dbReference type="FunFam" id="1.20.120.310:FF:000002">
    <property type="entry name" value="Sulfhydryl oxidase"/>
    <property type="match status" value="1"/>
</dbReference>
<evidence type="ECO:0000256" key="2">
    <source>
        <dbReference type="ARBA" id="ARBA00022630"/>
    </source>
</evidence>
<evidence type="ECO:0000313" key="8">
    <source>
        <dbReference type="EMBL" id="KXS10093.1"/>
    </source>
</evidence>
<dbReference type="GO" id="GO:0005739">
    <property type="term" value="C:mitochondrion"/>
    <property type="evidence" value="ECO:0007669"/>
    <property type="project" value="TreeGrafter"/>
</dbReference>
<protein>
    <recommendedName>
        <fullName evidence="6">Sulfhydryl oxidase</fullName>
        <ecNumber evidence="6">1.8.3.2</ecNumber>
    </recommendedName>
</protein>
<dbReference type="EC" id="1.8.3.2" evidence="6"/>
<dbReference type="PROSITE" id="PS51324">
    <property type="entry name" value="ERV_ALR"/>
    <property type="match status" value="1"/>
</dbReference>
<evidence type="ECO:0000256" key="4">
    <source>
        <dbReference type="ARBA" id="ARBA00023002"/>
    </source>
</evidence>
<keyword evidence="2 6" id="KW-0285">Flavoprotein</keyword>
<comment type="cofactor">
    <cofactor evidence="1 6">
        <name>FAD</name>
        <dbReference type="ChEBI" id="CHEBI:57692"/>
    </cofactor>
</comment>
<dbReference type="Gene3D" id="1.20.120.310">
    <property type="entry name" value="ERV/ALR sulfhydryl oxidase domain"/>
    <property type="match status" value="1"/>
</dbReference>
<dbReference type="AlphaFoldDB" id="A0A139A164"/>
<dbReference type="GO" id="GO:0060904">
    <property type="term" value="P:regulation of protein folding in endoplasmic reticulum"/>
    <property type="evidence" value="ECO:0007669"/>
    <property type="project" value="EnsemblFungi"/>
</dbReference>
<evidence type="ECO:0000313" key="9">
    <source>
        <dbReference type="Proteomes" id="UP000070544"/>
    </source>
</evidence>
<dbReference type="OrthoDB" id="59470at2759"/>
<dbReference type="InterPro" id="IPR036774">
    <property type="entry name" value="ERV/ALR_sulphydryl_oxid_sf"/>
</dbReference>
<name>A0A139A164_GONPJ</name>
<dbReference type="OMA" id="AVANWAC"/>